<feature type="region of interest" description="Disordered" evidence="2">
    <location>
        <begin position="120"/>
        <end position="144"/>
    </location>
</feature>
<evidence type="ECO:0000313" key="5">
    <source>
        <dbReference type="EMBL" id="KAF9492070.1"/>
    </source>
</evidence>
<evidence type="ECO:0000256" key="1">
    <source>
        <dbReference type="ARBA" id="ARBA00009649"/>
    </source>
</evidence>
<dbReference type="InterPro" id="IPR003595">
    <property type="entry name" value="Tyr_Pase_cat"/>
</dbReference>
<comment type="caution">
    <text evidence="5">The sequence shown here is derived from an EMBL/GenBank/DDBJ whole genome shotgun (WGS) entry which is preliminary data.</text>
</comment>
<dbReference type="InterPro" id="IPR000387">
    <property type="entry name" value="Tyr_Pase_dom"/>
</dbReference>
<evidence type="ECO:0000259" key="3">
    <source>
        <dbReference type="PROSITE" id="PS50055"/>
    </source>
</evidence>
<evidence type="ECO:0000256" key="2">
    <source>
        <dbReference type="SAM" id="MobiDB-lite"/>
    </source>
</evidence>
<dbReference type="SMART" id="SM00404">
    <property type="entry name" value="PTPc_motif"/>
    <property type="match status" value="1"/>
</dbReference>
<reference evidence="5" key="1">
    <citation type="submission" date="2020-11" db="EMBL/GenBank/DDBJ databases">
        <authorList>
            <consortium name="DOE Joint Genome Institute"/>
            <person name="Ahrendt S."/>
            <person name="Riley R."/>
            <person name="Andreopoulos W."/>
            <person name="Labutti K."/>
            <person name="Pangilinan J."/>
            <person name="Ruiz-Duenas F.J."/>
            <person name="Barrasa J.M."/>
            <person name="Sanchez-Garcia M."/>
            <person name="Camarero S."/>
            <person name="Miyauchi S."/>
            <person name="Serrano A."/>
            <person name="Linde D."/>
            <person name="Babiker R."/>
            <person name="Drula E."/>
            <person name="Ayuso-Fernandez I."/>
            <person name="Pacheco R."/>
            <person name="Padilla G."/>
            <person name="Ferreira P."/>
            <person name="Barriuso J."/>
            <person name="Kellner H."/>
            <person name="Castanera R."/>
            <person name="Alfaro M."/>
            <person name="Ramirez L."/>
            <person name="Pisabarro A.G."/>
            <person name="Kuo A."/>
            <person name="Tritt A."/>
            <person name="Lipzen A."/>
            <person name="He G."/>
            <person name="Yan M."/>
            <person name="Ng V."/>
            <person name="Cullen D."/>
            <person name="Martin F."/>
            <person name="Rosso M.-N."/>
            <person name="Henrissat B."/>
            <person name="Hibbett D."/>
            <person name="Martinez A.T."/>
            <person name="Grigoriev I.V."/>
        </authorList>
    </citation>
    <scope>NUCLEOTIDE SEQUENCE</scope>
    <source>
        <strain evidence="5">ATCC 90797</strain>
    </source>
</reference>
<dbReference type="Proteomes" id="UP000807025">
    <property type="component" value="Unassembled WGS sequence"/>
</dbReference>
<feature type="domain" description="Tyrosine specific protein phosphatases" evidence="4">
    <location>
        <begin position="371"/>
        <end position="509"/>
    </location>
</feature>
<dbReference type="PROSITE" id="PS50056">
    <property type="entry name" value="TYR_PHOSPHATASE_2"/>
    <property type="match status" value="1"/>
</dbReference>
<dbReference type="PANTHER" id="PTHR19134">
    <property type="entry name" value="RECEPTOR-TYPE TYROSINE-PROTEIN PHOSPHATASE"/>
    <property type="match status" value="1"/>
</dbReference>
<dbReference type="InterPro" id="IPR050348">
    <property type="entry name" value="Protein-Tyr_Phosphatase"/>
</dbReference>
<dbReference type="PRINTS" id="PR00700">
    <property type="entry name" value="PRTYPHPHTASE"/>
</dbReference>
<feature type="compositionally biased region" description="Basic and acidic residues" evidence="2">
    <location>
        <begin position="120"/>
        <end position="134"/>
    </location>
</feature>
<evidence type="ECO:0000259" key="4">
    <source>
        <dbReference type="PROSITE" id="PS50056"/>
    </source>
</evidence>
<evidence type="ECO:0000313" key="6">
    <source>
        <dbReference type="Proteomes" id="UP000807025"/>
    </source>
</evidence>
<protein>
    <submittedName>
        <fullName evidence="5">Phosphatases II</fullName>
    </submittedName>
</protein>
<dbReference type="AlphaFoldDB" id="A0A9P6DE42"/>
<keyword evidence="6" id="KW-1185">Reference proteome</keyword>
<organism evidence="5 6">
    <name type="scientific">Pleurotus eryngii</name>
    <name type="common">Boletus of the steppes</name>
    <dbReference type="NCBI Taxonomy" id="5323"/>
    <lineage>
        <taxon>Eukaryota</taxon>
        <taxon>Fungi</taxon>
        <taxon>Dikarya</taxon>
        <taxon>Basidiomycota</taxon>
        <taxon>Agaricomycotina</taxon>
        <taxon>Agaricomycetes</taxon>
        <taxon>Agaricomycetidae</taxon>
        <taxon>Agaricales</taxon>
        <taxon>Pleurotineae</taxon>
        <taxon>Pleurotaceae</taxon>
        <taxon>Pleurotus</taxon>
    </lineage>
</organism>
<dbReference type="PROSITE" id="PS50055">
    <property type="entry name" value="TYR_PHOSPHATASE_PTP"/>
    <property type="match status" value="1"/>
</dbReference>
<accession>A0A9P6DE42</accession>
<gene>
    <name evidence="5" type="ORF">BDN71DRAFT_1433478</name>
</gene>
<feature type="domain" description="Tyrosine-protein phosphatase" evidence="3">
    <location>
        <begin position="128"/>
        <end position="518"/>
    </location>
</feature>
<dbReference type="PANTHER" id="PTHR19134:SF449">
    <property type="entry name" value="TYROSINE-PROTEIN PHOSPHATASE 1"/>
    <property type="match status" value="1"/>
</dbReference>
<dbReference type="CDD" id="cd00047">
    <property type="entry name" value="PTPc"/>
    <property type="match status" value="1"/>
</dbReference>
<comment type="similarity">
    <text evidence="1">Belongs to the protein-tyrosine phosphatase family. Non-receptor class subfamily.</text>
</comment>
<proteinExistence type="inferred from homology"/>
<sequence length="522" mass="58163">MPCASDDGIGGRSKVCLRLTSSGYIFERNCQSSFAEEESGRWGVVYTAHCVPTNPPWKMNVSRLGIAGSANNSWIYCGNSWPSYSSEATNSLPTWLQRSKSTPYCASALKLLSERENIRAAAREESRPREETQHGSRRRRNFGPEIIDHYSVETGAHPDQIHKNRYNMVEPYDRSRVVVGCMDGEASGAEGQSCGRYLNASWVKERYGRKWWIASQAPLPSTAHAFLSVILQPSTFPPTSLENKTNNVGPIRTVVQLTKNIEGGRTKAHPYFPDKVGQSLVLRPEDGHDAPALKSTLVEVKTHDDALCIESTVAVVPVAWYKTRPIPNIPVAQEIYQYGEDTGKPILFRHLLYHAWPDHGVPSRRDQPALLNFARLVDTLNKTPLSVDIITSNDTPPDPPIMVGCSAGIGRTGTFIAISSILRAFGLINPTTLNNSHQGHTMTSLLRRHLPWPLGNGSNHRPVFKELVMPFKSPLGPISQEFADDMVVEEVDSLREQRPGMVQQDQQILFVYEILTSAFKRH</sequence>
<dbReference type="EMBL" id="MU154607">
    <property type="protein sequence ID" value="KAF9492070.1"/>
    <property type="molecule type" value="Genomic_DNA"/>
</dbReference>
<dbReference type="InterPro" id="IPR000242">
    <property type="entry name" value="PTP_cat"/>
</dbReference>
<dbReference type="Pfam" id="PF00102">
    <property type="entry name" value="Y_phosphatase"/>
    <property type="match status" value="1"/>
</dbReference>
<name>A0A9P6DE42_PLEER</name>
<dbReference type="SMART" id="SM00194">
    <property type="entry name" value="PTPc"/>
    <property type="match status" value="1"/>
</dbReference>
<dbReference type="SUPFAM" id="SSF52799">
    <property type="entry name" value="(Phosphotyrosine protein) phosphatases II"/>
    <property type="match status" value="1"/>
</dbReference>
<dbReference type="OrthoDB" id="10253954at2759"/>
<dbReference type="InterPro" id="IPR029021">
    <property type="entry name" value="Prot-tyrosine_phosphatase-like"/>
</dbReference>
<dbReference type="Gene3D" id="3.90.190.10">
    <property type="entry name" value="Protein tyrosine phosphatase superfamily"/>
    <property type="match status" value="1"/>
</dbReference>
<dbReference type="GO" id="GO:0004725">
    <property type="term" value="F:protein tyrosine phosphatase activity"/>
    <property type="evidence" value="ECO:0007669"/>
    <property type="project" value="InterPro"/>
</dbReference>